<dbReference type="InterPro" id="IPR004201">
    <property type="entry name" value="Cdc48_dom2"/>
</dbReference>
<dbReference type="FunFam" id="3.40.50.300:FF:000012">
    <property type="entry name" value="Transitional endoplasmic reticulum ATPase"/>
    <property type="match status" value="1"/>
</dbReference>
<dbReference type="SMART" id="SM00382">
    <property type="entry name" value="AAA"/>
    <property type="match status" value="2"/>
</dbReference>
<dbReference type="Pfam" id="PF02933">
    <property type="entry name" value="CDC48_2"/>
    <property type="match status" value="1"/>
</dbReference>
<reference evidence="8 9" key="1">
    <citation type="submission" date="2018-07" db="EMBL/GenBank/DDBJ databases">
        <title>Anaerosacharophilus polymeroproducens gen. nov. sp. nov., an anaerobic bacterium isolated from salt field.</title>
        <authorList>
            <person name="Kim W."/>
            <person name="Yang S.-H."/>
            <person name="Oh J."/>
            <person name="Lee J.-H."/>
            <person name="Kwon K.K."/>
        </authorList>
    </citation>
    <scope>NUCLEOTIDE SEQUENCE [LARGE SCALE GENOMIC DNA]</scope>
    <source>
        <strain evidence="8 9">MCWD5</strain>
    </source>
</reference>
<keyword evidence="1" id="KW-0677">Repeat</keyword>
<evidence type="ECO:0000313" key="9">
    <source>
        <dbReference type="Proteomes" id="UP000255036"/>
    </source>
</evidence>
<keyword evidence="3 4" id="KW-0067">ATP-binding</keyword>
<evidence type="ECO:0000259" key="6">
    <source>
        <dbReference type="SMART" id="SM01072"/>
    </source>
</evidence>
<gene>
    <name evidence="8" type="ORF">DWV06_01745</name>
</gene>
<dbReference type="GO" id="GO:0005524">
    <property type="term" value="F:ATP binding"/>
    <property type="evidence" value="ECO:0007669"/>
    <property type="project" value="UniProtKB-KW"/>
</dbReference>
<dbReference type="GO" id="GO:0005737">
    <property type="term" value="C:cytoplasm"/>
    <property type="evidence" value="ECO:0007669"/>
    <property type="project" value="UniProtKB-ARBA"/>
</dbReference>
<dbReference type="Gene3D" id="2.40.40.20">
    <property type="match status" value="1"/>
</dbReference>
<dbReference type="Proteomes" id="UP000255036">
    <property type="component" value="Unassembled WGS sequence"/>
</dbReference>
<dbReference type="FunFam" id="2.40.40.20:FF:000007">
    <property type="entry name" value="AAA family ATPase"/>
    <property type="match status" value="1"/>
</dbReference>
<dbReference type="InterPro" id="IPR003593">
    <property type="entry name" value="AAA+_ATPase"/>
</dbReference>
<comment type="similarity">
    <text evidence="4">Belongs to the AAA ATPase family.</text>
</comment>
<evidence type="ECO:0000259" key="5">
    <source>
        <dbReference type="SMART" id="SM00382"/>
    </source>
</evidence>
<dbReference type="SUPFAM" id="SSF52540">
    <property type="entry name" value="P-loop containing nucleoside triphosphate hydrolases"/>
    <property type="match status" value="2"/>
</dbReference>
<evidence type="ECO:0000256" key="4">
    <source>
        <dbReference type="RuleBase" id="RU003651"/>
    </source>
</evidence>
<dbReference type="InterPro" id="IPR041569">
    <property type="entry name" value="AAA_lid_3"/>
</dbReference>
<dbReference type="NCBIfam" id="TIGR01243">
    <property type="entry name" value="CDC48"/>
    <property type="match status" value="1"/>
</dbReference>
<dbReference type="InterPro" id="IPR009010">
    <property type="entry name" value="Asp_de-COase-like_dom_sf"/>
</dbReference>
<dbReference type="SMART" id="SM01073">
    <property type="entry name" value="CDC48_N"/>
    <property type="match status" value="1"/>
</dbReference>
<dbReference type="FunFam" id="3.40.50.300:FF:000018">
    <property type="entry name" value="Cell division control 48"/>
    <property type="match status" value="1"/>
</dbReference>
<dbReference type="InterPro" id="IPR003338">
    <property type="entry name" value="CDC4_N-term_subdom"/>
</dbReference>
<dbReference type="InterPro" id="IPR005938">
    <property type="entry name" value="AAA_ATPase_CDC48"/>
</dbReference>
<dbReference type="SMART" id="SM01072">
    <property type="entry name" value="CDC48_2"/>
    <property type="match status" value="1"/>
</dbReference>
<dbReference type="SUPFAM" id="SSF50692">
    <property type="entry name" value="ADC-like"/>
    <property type="match status" value="1"/>
</dbReference>
<proteinExistence type="inferred from homology"/>
<keyword evidence="2 4" id="KW-0547">Nucleotide-binding</keyword>
<dbReference type="Gene3D" id="3.40.50.300">
    <property type="entry name" value="P-loop containing nucleotide triphosphate hydrolases"/>
    <property type="match status" value="2"/>
</dbReference>
<accession>A0A371AZL6</accession>
<dbReference type="EMBL" id="QRCT01000009">
    <property type="protein sequence ID" value="RDU25035.1"/>
    <property type="molecule type" value="Genomic_DNA"/>
</dbReference>
<sequence length="715" mass="79555">MILMEEKNNLVLKVTETLSKDVGHGIARLDPQSMKALEVGTGDIIEIEGGKKGIAKVMPIQSDLRGMSIIQIDGYTRESSGVTIGENVTVKKIECAKAKKVNLLKINSKYTDTNEDEGTYIGRLIEGLALLKGNKIRANLMGSLFYEFMVESTDPEGAVIINRDTKLKIINSKEQGNFNLRVTYEDIGGLGNEILKIREMIEWPLKHPYLFEKLGIDAPKGVLLHGAPGTGKTLIAKAIANETDSYFVSINGPEIINKYYGESEAKLREIFDKAVKNAPSIIFIDEIDAIAPKREETKGDVEKRVVAQLLTLMDGIRDRGRVMVIGATNIPNSLDPALRRPGRFDREIQIGIPDAKGRMDILNIHTRGMPLGSDVDIKKLSELTGGFVGADLNALCREAAMITVRDAFQGQELSNENQLNEIIFHLNIPMQNFMRALTQVEPSVIRDVVIEAPDVSWNDVGGLKEVKQYFKEIIEWPFQYREIYEHVKVNVPKGILLYGEPGTGKTLLAKALANELGFNFLCIKSSELLSKWFGESEKNIHQIFKKAREAAPSIIFFDEIDCIMKARGNHQESSDVQDRITSQVLIEMDGVQEMRDVIVMGATNRIHLIDEALLRSGRFDIKIEVGKPDCAAREEIFKIHLEGRPLEKDFCFKELGNVSDGLSGADIKHVCDVSALSVAKQCVTEGVKLEEAVITTSLIKSIMEGQKWRDSNARS</sequence>
<dbReference type="Pfam" id="PF02359">
    <property type="entry name" value="CDC48_N"/>
    <property type="match status" value="1"/>
</dbReference>
<dbReference type="InterPro" id="IPR050168">
    <property type="entry name" value="AAA_ATPase_domain"/>
</dbReference>
<feature type="domain" description="AAA+ ATPase" evidence="5">
    <location>
        <begin position="218"/>
        <end position="354"/>
    </location>
</feature>
<evidence type="ECO:0000259" key="7">
    <source>
        <dbReference type="SMART" id="SM01073"/>
    </source>
</evidence>
<dbReference type="AlphaFoldDB" id="A0A371AZL6"/>
<dbReference type="Pfam" id="PF00004">
    <property type="entry name" value="AAA"/>
    <property type="match status" value="2"/>
</dbReference>
<dbReference type="PROSITE" id="PS00674">
    <property type="entry name" value="AAA"/>
    <property type="match status" value="2"/>
</dbReference>
<dbReference type="InterPro" id="IPR003960">
    <property type="entry name" value="ATPase_AAA_CS"/>
</dbReference>
<dbReference type="InterPro" id="IPR027417">
    <property type="entry name" value="P-loop_NTPase"/>
</dbReference>
<evidence type="ECO:0000256" key="3">
    <source>
        <dbReference type="ARBA" id="ARBA00022840"/>
    </source>
</evidence>
<keyword evidence="9" id="KW-1185">Reference proteome</keyword>
<feature type="domain" description="CDC48" evidence="6">
    <location>
        <begin position="112"/>
        <end position="176"/>
    </location>
</feature>
<dbReference type="InterPro" id="IPR003959">
    <property type="entry name" value="ATPase_AAA_core"/>
</dbReference>
<feature type="domain" description="AAA+ ATPase" evidence="5">
    <location>
        <begin position="491"/>
        <end position="629"/>
    </location>
</feature>
<organism evidence="8 9">
    <name type="scientific">Anaerosacchariphilus polymeriproducens</name>
    <dbReference type="NCBI Taxonomy" id="1812858"/>
    <lineage>
        <taxon>Bacteria</taxon>
        <taxon>Bacillati</taxon>
        <taxon>Bacillota</taxon>
        <taxon>Clostridia</taxon>
        <taxon>Lachnospirales</taxon>
        <taxon>Lachnospiraceae</taxon>
        <taxon>Anaerosacchariphilus</taxon>
    </lineage>
</organism>
<comment type="caution">
    <text evidence="8">The sequence shown here is derived from an EMBL/GenBank/DDBJ whole genome shotgun (WGS) entry which is preliminary data.</text>
</comment>
<name>A0A371AZL6_9FIRM</name>
<evidence type="ECO:0000256" key="1">
    <source>
        <dbReference type="ARBA" id="ARBA00022737"/>
    </source>
</evidence>
<evidence type="ECO:0000256" key="2">
    <source>
        <dbReference type="ARBA" id="ARBA00022741"/>
    </source>
</evidence>
<dbReference type="OrthoDB" id="9809379at2"/>
<protein>
    <submittedName>
        <fullName evidence="8">AAA family ATPase</fullName>
    </submittedName>
</protein>
<dbReference type="Gene3D" id="1.10.8.60">
    <property type="match status" value="2"/>
</dbReference>
<evidence type="ECO:0000313" key="8">
    <source>
        <dbReference type="EMBL" id="RDU25035.1"/>
    </source>
</evidence>
<dbReference type="PANTHER" id="PTHR23077:SF171">
    <property type="entry name" value="NUCLEAR VALOSIN-CONTAINING PROTEIN-LIKE"/>
    <property type="match status" value="1"/>
</dbReference>
<feature type="domain" description="CDC48 N-terminal subdomain" evidence="7">
    <location>
        <begin position="11"/>
        <end position="95"/>
    </location>
</feature>
<dbReference type="PANTHER" id="PTHR23077">
    <property type="entry name" value="AAA-FAMILY ATPASE"/>
    <property type="match status" value="1"/>
</dbReference>
<dbReference type="Pfam" id="PF17862">
    <property type="entry name" value="AAA_lid_3"/>
    <property type="match status" value="1"/>
</dbReference>
<dbReference type="GO" id="GO:0016887">
    <property type="term" value="F:ATP hydrolysis activity"/>
    <property type="evidence" value="ECO:0007669"/>
    <property type="project" value="InterPro"/>
</dbReference>